<dbReference type="EMBL" id="LFZW01000001">
    <property type="protein sequence ID" value="KMY48928.1"/>
    <property type="molecule type" value="Genomic_DNA"/>
</dbReference>
<dbReference type="PATRIC" id="fig|1679170.3.peg.1049"/>
<name>A0A0K9GQK9_9BACI</name>
<comment type="caution">
    <text evidence="2">The sequence shown here is derived from an EMBL/GenBank/DDBJ whole genome shotgun (WGS) entry which is preliminary data.</text>
</comment>
<evidence type="ECO:0000313" key="3">
    <source>
        <dbReference type="Proteomes" id="UP000037146"/>
    </source>
</evidence>
<keyword evidence="3" id="KW-1185">Reference proteome</keyword>
<gene>
    <name evidence="2" type="ORF">AC625_04935</name>
</gene>
<dbReference type="PANTHER" id="PTHR42663:SF6">
    <property type="entry name" value="HYDROLASE C777.06C-RELATED"/>
    <property type="match status" value="1"/>
</dbReference>
<dbReference type="AlphaFoldDB" id="A0A0K9GQK9"/>
<feature type="domain" description="Metallo-beta-lactamase" evidence="1">
    <location>
        <begin position="53"/>
        <end position="255"/>
    </location>
</feature>
<evidence type="ECO:0000313" key="2">
    <source>
        <dbReference type="EMBL" id="KMY48928.1"/>
    </source>
</evidence>
<accession>A0A0K9GQK9</accession>
<dbReference type="PANTHER" id="PTHR42663">
    <property type="entry name" value="HYDROLASE C777.06C-RELATED-RELATED"/>
    <property type="match status" value="1"/>
</dbReference>
<dbReference type="OrthoDB" id="9800940at2"/>
<dbReference type="InterPro" id="IPR036866">
    <property type="entry name" value="RibonucZ/Hydroxyglut_hydro"/>
</dbReference>
<dbReference type="Pfam" id="PF12706">
    <property type="entry name" value="Lactamase_B_2"/>
    <property type="match status" value="1"/>
</dbReference>
<dbReference type="STRING" id="1679170.AC625_04935"/>
<dbReference type="Proteomes" id="UP000037146">
    <property type="component" value="Unassembled WGS sequence"/>
</dbReference>
<dbReference type="RefSeq" id="WP_049680261.1">
    <property type="nucleotide sequence ID" value="NZ_LFZW01000001.1"/>
</dbReference>
<protein>
    <submittedName>
        <fullName evidence="2">Pyrroloquinoline quinone biosynthesis protein PqqB</fullName>
    </submittedName>
</protein>
<proteinExistence type="predicted"/>
<dbReference type="InterPro" id="IPR001279">
    <property type="entry name" value="Metallo-B-lactamas"/>
</dbReference>
<evidence type="ECO:0000259" key="1">
    <source>
        <dbReference type="Pfam" id="PF12706"/>
    </source>
</evidence>
<dbReference type="SUPFAM" id="SSF56281">
    <property type="entry name" value="Metallo-hydrolase/oxidoreductase"/>
    <property type="match status" value="1"/>
</dbReference>
<organism evidence="2 3">
    <name type="scientific">Peribacillus loiseleuriae</name>
    <dbReference type="NCBI Taxonomy" id="1679170"/>
    <lineage>
        <taxon>Bacteria</taxon>
        <taxon>Bacillati</taxon>
        <taxon>Bacillota</taxon>
        <taxon>Bacilli</taxon>
        <taxon>Bacillales</taxon>
        <taxon>Bacillaceae</taxon>
        <taxon>Peribacillus</taxon>
    </lineage>
</organism>
<sequence length="288" mass="33313">MSEVIVNIIGTAQDAGVPHPNCFCRNCVKAIEDAKFRRFASSLAIILPKSKEWHLIDATPDLREQMAFIQMKYQLQKQLMDSIWLTHAHIGHYPGLMFLGKEAIGAKGTSVYCGEKMKQLLENHAPWKQLADLENIKPIEITHEHPIELTSVVRITPVEVPHRNEFSETFAFWIAGPTRKLLYIPDIDRWNEWDRDIYEMAKEADICLLDGTFYSIEEIERMGRNYKEIPHPVMTETMDRLQDLVDETAIYFTHFNHTNPVIDPENSLIKQVKDRGFHIAVEGMEILL</sequence>
<reference evidence="3" key="1">
    <citation type="submission" date="2015-07" db="EMBL/GenBank/DDBJ databases">
        <title>Genome sequencing project for genomic taxonomy and phylogenomics of Bacillus-like bacteria.</title>
        <authorList>
            <person name="Liu B."/>
            <person name="Wang J."/>
            <person name="Zhu Y."/>
            <person name="Liu G."/>
            <person name="Chen Q."/>
            <person name="Chen Z."/>
            <person name="Lan J."/>
            <person name="Che J."/>
            <person name="Ge C."/>
            <person name="Shi H."/>
            <person name="Pan Z."/>
            <person name="Liu X."/>
        </authorList>
    </citation>
    <scope>NUCLEOTIDE SEQUENCE [LARGE SCALE GENOMIC DNA]</scope>
    <source>
        <strain evidence="3">FJAT-27997</strain>
    </source>
</reference>
<dbReference type="Gene3D" id="3.60.15.10">
    <property type="entry name" value="Ribonuclease Z/Hydroxyacylglutathione hydrolase-like"/>
    <property type="match status" value="1"/>
</dbReference>